<reference evidence="4 5" key="1">
    <citation type="journal article" date="2006" name="Proc. Natl. Acad. Sci. U.S.A.">
        <title>Evolution of sensory complexity recorded in a myxobacterial genome.</title>
        <authorList>
            <person name="Goldman B.S."/>
            <person name="Nierman W.C."/>
            <person name="Kaiser D."/>
            <person name="Slater S.C."/>
            <person name="Durkin A.S."/>
            <person name="Eisen J.A."/>
            <person name="Ronning C.M."/>
            <person name="Barbazuk W.B."/>
            <person name="Blanchard M."/>
            <person name="Field C."/>
            <person name="Halling C."/>
            <person name="Hinkle G."/>
            <person name="Iartchuk O."/>
            <person name="Kim H.S."/>
            <person name="Mackenzie C."/>
            <person name="Madupu R."/>
            <person name="Miller N."/>
            <person name="Shvartsbeyn A."/>
            <person name="Sullivan S.A."/>
            <person name="Vaudin M."/>
            <person name="Wiegand R."/>
            <person name="Kaplan H.B."/>
        </authorList>
    </citation>
    <scope>NUCLEOTIDE SEQUENCE [LARGE SCALE GENOMIC DNA]</scope>
    <source>
        <strain evidence="5">DK1622</strain>
    </source>
</reference>
<dbReference type="GO" id="GO:0006310">
    <property type="term" value="P:DNA recombination"/>
    <property type="evidence" value="ECO:0007669"/>
    <property type="project" value="UniProtKB-KW"/>
</dbReference>
<dbReference type="HOGENOM" id="CLU_707216_0_0_7"/>
<evidence type="ECO:0000256" key="2">
    <source>
        <dbReference type="ARBA" id="ARBA00023125"/>
    </source>
</evidence>
<evidence type="ECO:0000313" key="5">
    <source>
        <dbReference type="Proteomes" id="UP000002402"/>
    </source>
</evidence>
<dbReference type="CDD" id="cd00397">
    <property type="entry name" value="DNA_BRE_C"/>
    <property type="match status" value="1"/>
</dbReference>
<dbReference type="EnsemblBacteria" id="ABF91504">
    <property type="protein sequence ID" value="ABF91504"/>
    <property type="gene ID" value="MXAN_1200"/>
</dbReference>
<comment type="similarity">
    <text evidence="1">Belongs to the 'phage' integrase family.</text>
</comment>
<evidence type="ECO:0000256" key="3">
    <source>
        <dbReference type="ARBA" id="ARBA00023172"/>
    </source>
</evidence>
<dbReference type="InterPro" id="IPR013762">
    <property type="entry name" value="Integrase-like_cat_sf"/>
</dbReference>
<protein>
    <submittedName>
        <fullName evidence="4">Site-specific recombinase, phage integrase family</fullName>
    </submittedName>
</protein>
<gene>
    <name evidence="4" type="ordered locus">MXAN_1200</name>
</gene>
<dbReference type="STRING" id="246197.MXAN_1200"/>
<keyword evidence="2" id="KW-0238">DNA-binding</keyword>
<dbReference type="InterPro" id="IPR050090">
    <property type="entry name" value="Tyrosine_recombinase_XerCD"/>
</dbReference>
<dbReference type="PANTHER" id="PTHR30349:SF41">
    <property type="entry name" value="INTEGRASE_RECOMBINASE PROTEIN MJ0367-RELATED"/>
    <property type="match status" value="1"/>
</dbReference>
<accession>Q1DD14</accession>
<keyword evidence="5" id="KW-1185">Reference proteome</keyword>
<evidence type="ECO:0000313" key="4">
    <source>
        <dbReference type="EMBL" id="ABF91504.1"/>
    </source>
</evidence>
<proteinExistence type="inferred from homology"/>
<dbReference type="PANTHER" id="PTHR30349">
    <property type="entry name" value="PHAGE INTEGRASE-RELATED"/>
    <property type="match status" value="1"/>
</dbReference>
<organism evidence="4 5">
    <name type="scientific">Myxococcus xanthus (strain DK1622)</name>
    <dbReference type="NCBI Taxonomy" id="246197"/>
    <lineage>
        <taxon>Bacteria</taxon>
        <taxon>Pseudomonadati</taxon>
        <taxon>Myxococcota</taxon>
        <taxon>Myxococcia</taxon>
        <taxon>Myxococcales</taxon>
        <taxon>Cystobacterineae</taxon>
        <taxon>Myxococcaceae</taxon>
        <taxon>Myxococcus</taxon>
    </lineage>
</organism>
<dbReference type="Gene3D" id="1.10.443.10">
    <property type="entry name" value="Intergrase catalytic core"/>
    <property type="match status" value="1"/>
</dbReference>
<evidence type="ECO:0000256" key="1">
    <source>
        <dbReference type="ARBA" id="ARBA00008857"/>
    </source>
</evidence>
<dbReference type="AlphaFoldDB" id="Q1DD14"/>
<dbReference type="eggNOG" id="COG4974">
    <property type="taxonomic scope" value="Bacteria"/>
</dbReference>
<dbReference type="SUPFAM" id="SSF56349">
    <property type="entry name" value="DNA breaking-rejoining enzymes"/>
    <property type="match status" value="1"/>
</dbReference>
<dbReference type="EMBL" id="CP000113">
    <property type="protein sequence ID" value="ABF91504.1"/>
    <property type="molecule type" value="Genomic_DNA"/>
</dbReference>
<dbReference type="Proteomes" id="UP000002402">
    <property type="component" value="Chromosome"/>
</dbReference>
<keyword evidence="3" id="KW-0233">DNA recombination</keyword>
<sequence length="399" mass="44738">MSTGGAKWIGRWDGGRVRLTRGRSVWVIERRVNGIVRAITLDVASERDARAELVLFERDPGAYKTKKQVAAEAAASVAQAEKKGVALDEETFEAFLRNVKAEGLTDRYRRYILAPYLTAWGVALEKRPLRDVSLTELHVMLDKWPTARTPRIIALKAFTAWLRERDMLRLAEDPTAELKVPPSKAEKSIRQKGYSMAAVEQAYAEANSQRLRDTLCLRAKTGMHGTEIDRVARGDAILKDVSDPCGIKGTITFRQLKADMTHTISLDAQAFAAVERLQAFGKGLEDSGIVQSLRRIAERLKLTCVDEEQRKKIVPLHPSQLRHSFSTWARKYGELVRPTGKGLPIEEVSAVMGHTSVKTTKKFYLTEEVPPMIRLPLQLVHQEDPSTDRITSRKAASID</sequence>
<dbReference type="GO" id="GO:0003677">
    <property type="term" value="F:DNA binding"/>
    <property type="evidence" value="ECO:0007669"/>
    <property type="project" value="UniProtKB-KW"/>
</dbReference>
<name>Q1DD14_MYXXD</name>
<dbReference type="InterPro" id="IPR011010">
    <property type="entry name" value="DNA_brk_join_enz"/>
</dbReference>
<dbReference type="KEGG" id="mxa:MXAN_1200"/>
<dbReference type="GO" id="GO:0015074">
    <property type="term" value="P:DNA integration"/>
    <property type="evidence" value="ECO:0007669"/>
    <property type="project" value="InterPro"/>
</dbReference>